<dbReference type="InterPro" id="IPR042122">
    <property type="entry name" value="Ser_AcTrfase_N_sf"/>
</dbReference>
<proteinExistence type="predicted"/>
<dbReference type="InterPro" id="IPR011004">
    <property type="entry name" value="Trimer_LpxA-like_sf"/>
</dbReference>
<evidence type="ECO:0000256" key="2">
    <source>
        <dbReference type="ARBA" id="ARBA00022605"/>
    </source>
</evidence>
<dbReference type="OrthoDB" id="9801456at2"/>
<dbReference type="Gene3D" id="1.10.3130.10">
    <property type="entry name" value="serine acetyltransferase, domain 1"/>
    <property type="match status" value="1"/>
</dbReference>
<comment type="pathway">
    <text evidence="1">Amino-acid biosynthesis; L-cysteine biosynthesis; L-cysteine from L-serine: step 1/2.</text>
</comment>
<protein>
    <submittedName>
        <fullName evidence="5">Serine acetyltransferase</fullName>
    </submittedName>
</protein>
<name>A0A0A3IB66_9BACI</name>
<dbReference type="Gene3D" id="2.160.10.10">
    <property type="entry name" value="Hexapeptide repeat proteins"/>
    <property type="match status" value="1"/>
</dbReference>
<dbReference type="GO" id="GO:0008652">
    <property type="term" value="P:amino acid biosynthetic process"/>
    <property type="evidence" value="ECO:0007669"/>
    <property type="project" value="UniProtKB-KW"/>
</dbReference>
<comment type="caution">
    <text evidence="5">The sequence shown here is derived from an EMBL/GenBank/DDBJ whole genome shotgun (WGS) entry which is preliminary data.</text>
</comment>
<accession>A0A0A3IB66</accession>
<evidence type="ECO:0000256" key="4">
    <source>
        <dbReference type="ARBA" id="ARBA00023315"/>
    </source>
</evidence>
<keyword evidence="6" id="KW-1185">Reference proteome</keyword>
<dbReference type="GO" id="GO:0016746">
    <property type="term" value="F:acyltransferase activity"/>
    <property type="evidence" value="ECO:0007669"/>
    <property type="project" value="UniProtKB-KW"/>
</dbReference>
<dbReference type="AlphaFoldDB" id="A0A0A3IB66"/>
<evidence type="ECO:0000256" key="3">
    <source>
        <dbReference type="ARBA" id="ARBA00022679"/>
    </source>
</evidence>
<reference evidence="5 6" key="1">
    <citation type="submission" date="2014-02" db="EMBL/GenBank/DDBJ databases">
        <title>Draft genome sequence of Lysinibacillus odysseyi NBRC 100172.</title>
        <authorList>
            <person name="Zhang F."/>
            <person name="Wang G."/>
            <person name="Zhang L."/>
        </authorList>
    </citation>
    <scope>NUCLEOTIDE SEQUENCE [LARGE SCALE GENOMIC DNA]</scope>
    <source>
        <strain evidence="5 6">NBRC 100172</strain>
    </source>
</reference>
<dbReference type="EMBL" id="JPVP01000060">
    <property type="protein sequence ID" value="KGR81964.1"/>
    <property type="molecule type" value="Genomic_DNA"/>
</dbReference>
<keyword evidence="4" id="KW-0012">Acyltransferase</keyword>
<gene>
    <name evidence="5" type="ORF">CD32_21950</name>
</gene>
<sequence length="313" mass="34713">MKFNEWLNNEVPNIANSLDEINRQYVDIENSIGLHGKNTIYQILHNFQVALFPGMYGSRPINDMRINAEASNSLRTAAMDLGDIIEKVLIYNRDAEGTPICEKKCREKADEVVMTLINKMPTIRRVIQTDIEAAYNGDPAAISTEEILLSYPSITAVCIHRIAHELYNLDIKIIPRIMSEYAHQLTGIDIHPGASIGESFFIDHGTGVVIGETCTIGNNVKIYQGVTLGALSFPLDENGNPIKGVKRHPDIEDNVIIYAGATILGGQTKIGHDTVLGSNIWLTHSVPPYSRVYNAQPSPKISNSQIKNIEYEI</sequence>
<dbReference type="eggNOG" id="COG1045">
    <property type="taxonomic scope" value="Bacteria"/>
</dbReference>
<keyword evidence="2" id="KW-0028">Amino-acid biosynthesis</keyword>
<dbReference type="SUPFAM" id="SSF51161">
    <property type="entry name" value="Trimeric LpxA-like enzymes"/>
    <property type="match status" value="1"/>
</dbReference>
<dbReference type="NCBIfam" id="NF041874">
    <property type="entry name" value="EPS_EpsC"/>
    <property type="match status" value="1"/>
</dbReference>
<evidence type="ECO:0000313" key="6">
    <source>
        <dbReference type="Proteomes" id="UP000030437"/>
    </source>
</evidence>
<evidence type="ECO:0000256" key="1">
    <source>
        <dbReference type="ARBA" id="ARBA00004876"/>
    </source>
</evidence>
<dbReference type="Proteomes" id="UP000030437">
    <property type="component" value="Unassembled WGS sequence"/>
</dbReference>
<dbReference type="PANTHER" id="PTHR42811">
    <property type="entry name" value="SERINE ACETYLTRANSFERASE"/>
    <property type="match status" value="1"/>
</dbReference>
<dbReference type="STRING" id="1220589.CD32_21950"/>
<dbReference type="CDD" id="cd03354">
    <property type="entry name" value="LbH_SAT"/>
    <property type="match status" value="1"/>
</dbReference>
<keyword evidence="3 5" id="KW-0808">Transferase</keyword>
<dbReference type="RefSeq" id="WP_036159056.1">
    <property type="nucleotide sequence ID" value="NZ_AVCX01000001.1"/>
</dbReference>
<organism evidence="5 6">
    <name type="scientific">Lysinibacillus odysseyi 34hs-1 = NBRC 100172</name>
    <dbReference type="NCBI Taxonomy" id="1220589"/>
    <lineage>
        <taxon>Bacteria</taxon>
        <taxon>Bacillati</taxon>
        <taxon>Bacillota</taxon>
        <taxon>Bacilli</taxon>
        <taxon>Bacillales</taxon>
        <taxon>Bacillaceae</taxon>
        <taxon>Lysinibacillus</taxon>
    </lineage>
</organism>
<dbReference type="InterPro" id="IPR045304">
    <property type="entry name" value="LbH_SAT"/>
</dbReference>
<dbReference type="InterPro" id="IPR053376">
    <property type="entry name" value="Serine_acetyltransferase"/>
</dbReference>
<evidence type="ECO:0000313" key="5">
    <source>
        <dbReference type="EMBL" id="KGR81964.1"/>
    </source>
</evidence>